<reference evidence="2 3" key="1">
    <citation type="submission" date="2023-05" db="EMBL/GenBank/DDBJ databases">
        <title>A 100% complete, gapless, phased diploid assembly of the Scenedesmus obliquus UTEX 3031 genome.</title>
        <authorList>
            <person name="Biondi T.C."/>
            <person name="Hanschen E.R."/>
            <person name="Kwon T."/>
            <person name="Eng W."/>
            <person name="Kruse C.P.S."/>
            <person name="Koehler S.I."/>
            <person name="Kunde Y."/>
            <person name="Gleasner C.D."/>
            <person name="You Mak K.T."/>
            <person name="Polle J."/>
            <person name="Hovde B.T."/>
            <person name="Starkenburg S.R."/>
        </authorList>
    </citation>
    <scope>NUCLEOTIDE SEQUENCE [LARGE SCALE GENOMIC DNA]</scope>
    <source>
        <strain evidence="2 3">DOE0152z</strain>
    </source>
</reference>
<sequence>MVTGVEPDNKRVASPSDDDGNADQPLPRLSRSPPGSSKDEEGTAGAQRTTSSTAQGGSATKGPKAEEADGAATTTASTSEPEHQSSSQQREQPKQSPNLPEAEEVGPGTAGAQRNTTHAAQAGSCRLPLPCSAQMDQSHCTSQSSQV</sequence>
<gene>
    <name evidence="2" type="ORF">OEZ85_005255</name>
</gene>
<keyword evidence="3" id="KW-1185">Reference proteome</keyword>
<dbReference type="Proteomes" id="UP001244341">
    <property type="component" value="Chromosome 12b"/>
</dbReference>
<feature type="compositionally biased region" description="Low complexity" evidence="1">
    <location>
        <begin position="70"/>
        <end position="79"/>
    </location>
</feature>
<evidence type="ECO:0000256" key="1">
    <source>
        <dbReference type="SAM" id="MobiDB-lite"/>
    </source>
</evidence>
<protein>
    <submittedName>
        <fullName evidence="2">Uncharacterized protein</fullName>
    </submittedName>
</protein>
<proteinExistence type="predicted"/>
<evidence type="ECO:0000313" key="2">
    <source>
        <dbReference type="EMBL" id="WIA20911.1"/>
    </source>
</evidence>
<feature type="compositionally biased region" description="Polar residues" evidence="1">
    <location>
        <begin position="84"/>
        <end position="98"/>
    </location>
</feature>
<evidence type="ECO:0000313" key="3">
    <source>
        <dbReference type="Proteomes" id="UP001244341"/>
    </source>
</evidence>
<feature type="region of interest" description="Disordered" evidence="1">
    <location>
        <begin position="1"/>
        <end position="121"/>
    </location>
</feature>
<organism evidence="2 3">
    <name type="scientific">Tetradesmus obliquus</name>
    <name type="common">Green alga</name>
    <name type="synonym">Acutodesmus obliquus</name>
    <dbReference type="NCBI Taxonomy" id="3088"/>
    <lineage>
        <taxon>Eukaryota</taxon>
        <taxon>Viridiplantae</taxon>
        <taxon>Chlorophyta</taxon>
        <taxon>core chlorophytes</taxon>
        <taxon>Chlorophyceae</taxon>
        <taxon>CS clade</taxon>
        <taxon>Sphaeropleales</taxon>
        <taxon>Scenedesmaceae</taxon>
        <taxon>Tetradesmus</taxon>
    </lineage>
</organism>
<name>A0ABY8UKZ3_TETOB</name>
<feature type="compositionally biased region" description="Low complexity" evidence="1">
    <location>
        <begin position="49"/>
        <end position="60"/>
    </location>
</feature>
<dbReference type="EMBL" id="CP126219">
    <property type="protein sequence ID" value="WIA20911.1"/>
    <property type="molecule type" value="Genomic_DNA"/>
</dbReference>
<feature type="compositionally biased region" description="Low complexity" evidence="1">
    <location>
        <begin position="25"/>
        <end position="36"/>
    </location>
</feature>
<accession>A0ABY8UKZ3</accession>